<protein>
    <submittedName>
        <fullName evidence="2">Glycosyltransferase family 4 protein</fullName>
    </submittedName>
</protein>
<dbReference type="RefSeq" id="WP_034477617.1">
    <property type="nucleotide sequence ID" value="NZ_CP017563.2"/>
</dbReference>
<reference evidence="2" key="2">
    <citation type="submission" date="2021-06" db="EMBL/GenBank/DDBJ databases">
        <authorList>
            <person name="Rogers T.H."/>
            <person name="Ramsay J.P."/>
            <person name="Wang P."/>
            <person name="Terpolilli J."/>
        </authorList>
    </citation>
    <scope>NUCLEOTIDE SEQUENCE</scope>
    <source>
        <strain evidence="2">WSM5005</strain>
        <plasmid evidence="2">pl1WSM5005</plasmid>
    </source>
</reference>
<accession>A0A1I9YU89</accession>
<dbReference type="Proteomes" id="UP000179860">
    <property type="component" value="Plasmid pl1WSM5005"/>
</dbReference>
<keyword evidence="2" id="KW-0614">Plasmid</keyword>
<keyword evidence="3" id="KW-1185">Reference proteome</keyword>
<dbReference type="KEGG" id="pspw:BJG93_30410"/>
<dbReference type="PANTHER" id="PTHR45947">
    <property type="entry name" value="SULFOQUINOVOSYL TRANSFERASE SQD2"/>
    <property type="match status" value="1"/>
</dbReference>
<evidence type="ECO:0000313" key="3">
    <source>
        <dbReference type="Proteomes" id="UP000179860"/>
    </source>
</evidence>
<dbReference type="EMBL" id="CP017563">
    <property type="protein sequence ID" value="APA89779.1"/>
    <property type="molecule type" value="Genomic_DNA"/>
</dbReference>
<dbReference type="SUPFAM" id="SSF53756">
    <property type="entry name" value="UDP-Glycosyltransferase/glycogen phosphorylase"/>
    <property type="match status" value="1"/>
</dbReference>
<dbReference type="InterPro" id="IPR028098">
    <property type="entry name" value="Glyco_trans_4-like_N"/>
</dbReference>
<dbReference type="OrthoDB" id="9813211at2"/>
<dbReference type="GO" id="GO:0016757">
    <property type="term" value="F:glycosyltransferase activity"/>
    <property type="evidence" value="ECO:0007669"/>
    <property type="project" value="TreeGrafter"/>
</dbReference>
<dbReference type="PANTHER" id="PTHR45947:SF3">
    <property type="entry name" value="SULFOQUINOVOSYL TRANSFERASE SQD2"/>
    <property type="match status" value="1"/>
</dbReference>
<dbReference type="Gene3D" id="3.40.50.2000">
    <property type="entry name" value="Glycogen Phosphorylase B"/>
    <property type="match status" value="2"/>
</dbReference>
<reference evidence="2" key="1">
    <citation type="submission" date="2016-09" db="EMBL/GenBank/DDBJ databases">
        <title>The Complete Genome of Burkholderia sprentiae wsm5005.</title>
        <authorList>
            <person name="De Meyer S."/>
            <person name="Wang P."/>
            <person name="Terpolilli J."/>
        </authorList>
    </citation>
    <scope>NUCLEOTIDE SEQUENCE [LARGE SCALE GENOMIC DNA]</scope>
    <source>
        <strain evidence="2">WSM5005</strain>
        <plasmid evidence="2">pl1WSM5005</plasmid>
    </source>
</reference>
<evidence type="ECO:0000313" key="2">
    <source>
        <dbReference type="EMBL" id="APA89779.1"/>
    </source>
</evidence>
<dbReference type="CDD" id="cd03801">
    <property type="entry name" value="GT4_PimA-like"/>
    <property type="match status" value="1"/>
</dbReference>
<feature type="domain" description="Glycosyltransferase subfamily 4-like N-terminal" evidence="1">
    <location>
        <begin position="16"/>
        <end position="173"/>
    </location>
</feature>
<dbReference type="AlphaFoldDB" id="A0A1I9YU89"/>
<organism evidence="2 3">
    <name type="scientific">Paraburkholderia sprentiae WSM5005</name>
    <dbReference type="NCBI Taxonomy" id="754502"/>
    <lineage>
        <taxon>Bacteria</taxon>
        <taxon>Pseudomonadati</taxon>
        <taxon>Pseudomonadota</taxon>
        <taxon>Betaproteobacteria</taxon>
        <taxon>Burkholderiales</taxon>
        <taxon>Burkholderiaceae</taxon>
        <taxon>Paraburkholderia</taxon>
    </lineage>
</organism>
<dbReference type="InterPro" id="IPR050194">
    <property type="entry name" value="Glycosyltransferase_grp1"/>
</dbReference>
<proteinExistence type="predicted"/>
<gene>
    <name evidence="2" type="ORF">BJG93_30410</name>
</gene>
<sequence>MRIVHVVESTATGTLMVVSTLATRLVKEGHEVYVIYSKREETPKNLHSMFHPGVVLEHLQMKGPSLTSILSKLRRQLAELDPDVVHMHSSFAGFFGRVSTLFSLPSTAFLYSPHCISFVRRDVGKLKRYCFAALEWLASVKACTYVGCSESECFAIRRHLWRDAVLIENAIDKAVAVQADHHPGSARKTDAGNKRRIVTVGGIRVQKNPQLFAEIARLLDRDGVELVWIGDGDADLKRMLIDAGVRVTGWVARSEVIEAVAQADIYLSTAAWEGMPISLIEAMTLGTPVVATDCAGNTDTVRHESTGVLYRTAAQASSLIDRIMADDVFREKLARGAQQEARSRFSEDRFYNDMVQLYSALLKGIRQGRPALSE</sequence>
<geneLocation type="plasmid" evidence="2 3">
    <name>pl1WSM5005</name>
</geneLocation>
<dbReference type="Pfam" id="PF13692">
    <property type="entry name" value="Glyco_trans_1_4"/>
    <property type="match status" value="1"/>
</dbReference>
<evidence type="ECO:0000259" key="1">
    <source>
        <dbReference type="Pfam" id="PF13439"/>
    </source>
</evidence>
<name>A0A1I9YU89_9BURK</name>
<dbReference type="Pfam" id="PF13439">
    <property type="entry name" value="Glyco_transf_4"/>
    <property type="match status" value="1"/>
</dbReference>